<dbReference type="EC" id="2.7.13.3" evidence="2"/>
<keyword evidence="4" id="KW-0808">Transferase</keyword>
<dbReference type="InterPro" id="IPR035965">
    <property type="entry name" value="PAS-like_dom_sf"/>
</dbReference>
<dbReference type="Gene3D" id="3.30.450.20">
    <property type="entry name" value="PAS domain"/>
    <property type="match status" value="1"/>
</dbReference>
<dbReference type="InterPro" id="IPR050736">
    <property type="entry name" value="Sensor_HK_Regulatory"/>
</dbReference>
<proteinExistence type="predicted"/>
<dbReference type="InterPro" id="IPR036890">
    <property type="entry name" value="HATPase_C_sf"/>
</dbReference>
<evidence type="ECO:0000313" key="10">
    <source>
        <dbReference type="Proteomes" id="UP000199452"/>
    </source>
</evidence>
<evidence type="ECO:0000256" key="6">
    <source>
        <dbReference type="ARBA" id="ARBA00023012"/>
    </source>
</evidence>
<dbReference type="FunFam" id="3.30.565.10:FF:000006">
    <property type="entry name" value="Sensor histidine kinase WalK"/>
    <property type="match status" value="1"/>
</dbReference>
<dbReference type="OrthoDB" id="9781208at2"/>
<keyword evidence="10" id="KW-1185">Reference proteome</keyword>
<dbReference type="RefSeq" id="WP_092435875.1">
    <property type="nucleotide sequence ID" value="NZ_FMYP01000008.1"/>
</dbReference>
<dbReference type="EMBL" id="FMYP01000008">
    <property type="protein sequence ID" value="SDB90494.1"/>
    <property type="molecule type" value="Genomic_DNA"/>
</dbReference>
<feature type="domain" description="Histidine kinase" evidence="8">
    <location>
        <begin position="202"/>
        <end position="421"/>
    </location>
</feature>
<feature type="coiled-coil region" evidence="7">
    <location>
        <begin position="8"/>
        <end position="45"/>
    </location>
</feature>
<dbReference type="PROSITE" id="PS50109">
    <property type="entry name" value="HIS_KIN"/>
    <property type="match status" value="1"/>
</dbReference>
<keyword evidence="5 9" id="KW-0418">Kinase</keyword>
<evidence type="ECO:0000256" key="7">
    <source>
        <dbReference type="SAM" id="Coils"/>
    </source>
</evidence>
<name>A0A1G6H8L8_9BACT</name>
<dbReference type="AlphaFoldDB" id="A0A1G6H8L8"/>
<dbReference type="InterPro" id="IPR036097">
    <property type="entry name" value="HisK_dim/P_sf"/>
</dbReference>
<dbReference type="Gene3D" id="3.30.565.10">
    <property type="entry name" value="Histidine kinase-like ATPase, C-terminal domain"/>
    <property type="match status" value="1"/>
</dbReference>
<dbReference type="Pfam" id="PF00512">
    <property type="entry name" value="HisKA"/>
    <property type="match status" value="1"/>
</dbReference>
<reference evidence="9 10" key="1">
    <citation type="submission" date="2016-09" db="EMBL/GenBank/DDBJ databases">
        <authorList>
            <person name="Capua I."/>
            <person name="De Benedictis P."/>
            <person name="Joannis T."/>
            <person name="Lombin L.H."/>
            <person name="Cattoli G."/>
        </authorList>
    </citation>
    <scope>NUCLEOTIDE SEQUENCE [LARGE SCALE GENOMIC DNA]</scope>
    <source>
        <strain evidence="9 10">A7P-90m</strain>
    </source>
</reference>
<evidence type="ECO:0000256" key="4">
    <source>
        <dbReference type="ARBA" id="ARBA00022679"/>
    </source>
</evidence>
<dbReference type="PRINTS" id="PR00344">
    <property type="entry name" value="BCTRLSENSOR"/>
</dbReference>
<evidence type="ECO:0000256" key="5">
    <source>
        <dbReference type="ARBA" id="ARBA00022777"/>
    </source>
</evidence>
<dbReference type="STRING" id="1640674.SAMN05216323_100827"/>
<dbReference type="Pfam" id="PF02518">
    <property type="entry name" value="HATPase_c"/>
    <property type="match status" value="1"/>
</dbReference>
<keyword evidence="3" id="KW-0597">Phosphoprotein</keyword>
<gene>
    <name evidence="9" type="ORF">SAMN05216323_100827</name>
</gene>
<dbReference type="GO" id="GO:0000155">
    <property type="term" value="F:phosphorelay sensor kinase activity"/>
    <property type="evidence" value="ECO:0007669"/>
    <property type="project" value="InterPro"/>
</dbReference>
<dbReference type="InterPro" id="IPR005467">
    <property type="entry name" value="His_kinase_dom"/>
</dbReference>
<keyword evidence="6" id="KW-0902">Two-component regulatory system</keyword>
<dbReference type="Gene3D" id="1.10.287.130">
    <property type="match status" value="1"/>
</dbReference>
<dbReference type="SUPFAM" id="SSF47384">
    <property type="entry name" value="Homodimeric domain of signal transducing histidine kinase"/>
    <property type="match status" value="1"/>
</dbReference>
<dbReference type="CDD" id="cd00082">
    <property type="entry name" value="HisKA"/>
    <property type="match status" value="1"/>
</dbReference>
<comment type="catalytic activity">
    <reaction evidence="1">
        <text>ATP + protein L-histidine = ADP + protein N-phospho-L-histidine.</text>
        <dbReference type="EC" id="2.7.13.3"/>
    </reaction>
</comment>
<keyword evidence="7" id="KW-0175">Coiled coil</keyword>
<dbReference type="PANTHER" id="PTHR43711">
    <property type="entry name" value="TWO-COMPONENT HISTIDINE KINASE"/>
    <property type="match status" value="1"/>
</dbReference>
<protein>
    <recommendedName>
        <fullName evidence="2">histidine kinase</fullName>
        <ecNumber evidence="2">2.7.13.3</ecNumber>
    </recommendedName>
</protein>
<dbReference type="InterPro" id="IPR004358">
    <property type="entry name" value="Sig_transdc_His_kin-like_C"/>
</dbReference>
<dbReference type="SUPFAM" id="SSF55874">
    <property type="entry name" value="ATPase domain of HSP90 chaperone/DNA topoisomerase II/histidine kinase"/>
    <property type="match status" value="1"/>
</dbReference>
<dbReference type="PANTHER" id="PTHR43711:SF1">
    <property type="entry name" value="HISTIDINE KINASE 1"/>
    <property type="match status" value="1"/>
</dbReference>
<evidence type="ECO:0000256" key="1">
    <source>
        <dbReference type="ARBA" id="ARBA00000085"/>
    </source>
</evidence>
<dbReference type="InterPro" id="IPR003661">
    <property type="entry name" value="HisK_dim/P_dom"/>
</dbReference>
<sequence>MNSPAKNNQELQEEITRLKAEIDDLRRSKRESKKTEAALAQQQNLYLDLANTQPAGIYRLRVYFSKGLNETNWQDSNSSPYSFDFFNDRFFEILKLNRMIIENNPGLVLDQVLDVDKAEFARKNVEANLNTTPFLWEGRFVIEKEIRWIHLESLPRRLPDGDTIWTGILYDITKQKDAQQEISNKNDQLERINAEKDKFFSILAHDLRSPFNSFLGLTQIMTEKLHNLSMEQLEVIAGSMRNSATNLYRLLENLLQWSRIQQGLMPFEPKAMQLRPNIEESIAMMGDAAKNKNLEIICNCPKNIEVCADKNMLQTILRNLISNATKFTPKNGKITLSAKITETNYVELSVTDTGIGMSPAIISNLFQLKTQTNRFGTEGEPSTGLGLLLCKDFVEKHGGEIRIESEEGKGSTFHITIPNKCS</sequence>
<dbReference type="SMART" id="SM00388">
    <property type="entry name" value="HisKA"/>
    <property type="match status" value="1"/>
</dbReference>
<evidence type="ECO:0000256" key="3">
    <source>
        <dbReference type="ARBA" id="ARBA00022553"/>
    </source>
</evidence>
<evidence type="ECO:0000256" key="2">
    <source>
        <dbReference type="ARBA" id="ARBA00012438"/>
    </source>
</evidence>
<evidence type="ECO:0000259" key="8">
    <source>
        <dbReference type="PROSITE" id="PS50109"/>
    </source>
</evidence>
<evidence type="ECO:0000313" key="9">
    <source>
        <dbReference type="EMBL" id="SDB90494.1"/>
    </source>
</evidence>
<dbReference type="SUPFAM" id="SSF55785">
    <property type="entry name" value="PYP-like sensor domain (PAS domain)"/>
    <property type="match status" value="1"/>
</dbReference>
<organism evidence="9 10">
    <name type="scientific">Williamwhitmania taraxaci</name>
    <dbReference type="NCBI Taxonomy" id="1640674"/>
    <lineage>
        <taxon>Bacteria</taxon>
        <taxon>Pseudomonadati</taxon>
        <taxon>Bacteroidota</taxon>
        <taxon>Bacteroidia</taxon>
        <taxon>Bacteroidales</taxon>
        <taxon>Williamwhitmaniaceae</taxon>
        <taxon>Williamwhitmania</taxon>
    </lineage>
</organism>
<dbReference type="SMART" id="SM00387">
    <property type="entry name" value="HATPase_c"/>
    <property type="match status" value="1"/>
</dbReference>
<dbReference type="InterPro" id="IPR003594">
    <property type="entry name" value="HATPase_dom"/>
</dbReference>
<dbReference type="Proteomes" id="UP000199452">
    <property type="component" value="Unassembled WGS sequence"/>
</dbReference>
<accession>A0A1G6H8L8</accession>